<dbReference type="AlphaFoldDB" id="A0A9D1MN40"/>
<comment type="caution">
    <text evidence="2">The sequence shown here is derived from an EMBL/GenBank/DDBJ whole genome shotgun (WGS) entry which is preliminary data.</text>
</comment>
<name>A0A9D1MN40_9FIRM</name>
<accession>A0A9D1MN40</accession>
<organism evidence="2 3">
    <name type="scientific">Candidatus Caccalectryoclostridium excrementigallinarum</name>
    <dbReference type="NCBI Taxonomy" id="2840710"/>
    <lineage>
        <taxon>Bacteria</taxon>
        <taxon>Bacillati</taxon>
        <taxon>Bacillota</taxon>
        <taxon>Clostridia</taxon>
        <taxon>Christensenellales</taxon>
        <taxon>Christensenellaceae</taxon>
        <taxon>Christensenellaceae incertae sedis</taxon>
        <taxon>Candidatus Caccalectryoclostridium</taxon>
    </lineage>
</organism>
<keyword evidence="1" id="KW-0812">Transmembrane</keyword>
<dbReference type="EMBL" id="DVNJ01000024">
    <property type="protein sequence ID" value="HIU63044.1"/>
    <property type="molecule type" value="Genomic_DNA"/>
</dbReference>
<evidence type="ECO:0000313" key="3">
    <source>
        <dbReference type="Proteomes" id="UP000824145"/>
    </source>
</evidence>
<protein>
    <submittedName>
        <fullName evidence="2">Uncharacterized protein</fullName>
    </submittedName>
</protein>
<proteinExistence type="predicted"/>
<reference evidence="2" key="1">
    <citation type="submission" date="2020-10" db="EMBL/GenBank/DDBJ databases">
        <authorList>
            <person name="Gilroy R."/>
        </authorList>
    </citation>
    <scope>NUCLEOTIDE SEQUENCE</scope>
    <source>
        <strain evidence="2">9366</strain>
    </source>
</reference>
<sequence>MKNTNIEKKLAKRQKLTAAVTGALLGILGAAVCGLGIALAASGASLGVCIGGAAAALAGLAMLAGAVPICRTIAGKRVRA</sequence>
<feature type="transmembrane region" description="Helical" evidence="1">
    <location>
        <begin position="50"/>
        <end position="70"/>
    </location>
</feature>
<evidence type="ECO:0000313" key="2">
    <source>
        <dbReference type="EMBL" id="HIU63044.1"/>
    </source>
</evidence>
<gene>
    <name evidence="2" type="ORF">IAB07_04695</name>
</gene>
<reference evidence="2" key="2">
    <citation type="journal article" date="2021" name="PeerJ">
        <title>Extensive microbial diversity within the chicken gut microbiome revealed by metagenomics and culture.</title>
        <authorList>
            <person name="Gilroy R."/>
            <person name="Ravi A."/>
            <person name="Getino M."/>
            <person name="Pursley I."/>
            <person name="Horton D.L."/>
            <person name="Alikhan N.F."/>
            <person name="Baker D."/>
            <person name="Gharbi K."/>
            <person name="Hall N."/>
            <person name="Watson M."/>
            <person name="Adriaenssens E.M."/>
            <person name="Foster-Nyarko E."/>
            <person name="Jarju S."/>
            <person name="Secka A."/>
            <person name="Antonio M."/>
            <person name="Oren A."/>
            <person name="Chaudhuri R.R."/>
            <person name="La Ragione R."/>
            <person name="Hildebrand F."/>
            <person name="Pallen M.J."/>
        </authorList>
    </citation>
    <scope>NUCLEOTIDE SEQUENCE</scope>
    <source>
        <strain evidence="2">9366</strain>
    </source>
</reference>
<keyword evidence="1" id="KW-1133">Transmembrane helix</keyword>
<keyword evidence="1" id="KW-0472">Membrane</keyword>
<dbReference type="Proteomes" id="UP000824145">
    <property type="component" value="Unassembled WGS sequence"/>
</dbReference>
<evidence type="ECO:0000256" key="1">
    <source>
        <dbReference type="SAM" id="Phobius"/>
    </source>
</evidence>